<dbReference type="FunFam" id="1.10.418.10:FF:000003">
    <property type="entry name" value="Spectrin beta chain"/>
    <property type="match status" value="1"/>
</dbReference>
<evidence type="ECO:0000256" key="2">
    <source>
        <dbReference type="ARBA" id="ARBA00004544"/>
    </source>
</evidence>
<dbReference type="InterPro" id="IPR002017">
    <property type="entry name" value="Spectrin_repeat"/>
</dbReference>
<evidence type="ECO:0000256" key="11">
    <source>
        <dbReference type="ARBA" id="ARBA00070730"/>
    </source>
</evidence>
<dbReference type="Gene3D" id="1.10.418.10">
    <property type="entry name" value="Calponin-like domain"/>
    <property type="match status" value="2"/>
</dbReference>
<evidence type="ECO:0000256" key="9">
    <source>
        <dbReference type="ARBA" id="ARBA00023212"/>
    </source>
</evidence>
<dbReference type="Proteomes" id="UP000694388">
    <property type="component" value="Unplaced"/>
</dbReference>
<organism evidence="16 17">
    <name type="scientific">Eptatretus burgeri</name>
    <name type="common">Inshore hagfish</name>
    <dbReference type="NCBI Taxonomy" id="7764"/>
    <lineage>
        <taxon>Eukaryota</taxon>
        <taxon>Metazoa</taxon>
        <taxon>Chordata</taxon>
        <taxon>Craniata</taxon>
        <taxon>Vertebrata</taxon>
        <taxon>Cyclostomata</taxon>
        <taxon>Myxini</taxon>
        <taxon>Myxiniformes</taxon>
        <taxon>Myxinidae</taxon>
        <taxon>Eptatretinae</taxon>
        <taxon>Eptatretus</taxon>
    </lineage>
</organism>
<feature type="domain" description="Calponin-homology (CH)" evidence="15">
    <location>
        <begin position="183"/>
        <end position="288"/>
    </location>
</feature>
<dbReference type="PROSITE" id="PS00019">
    <property type="entry name" value="ACTININ_1"/>
    <property type="match status" value="1"/>
</dbReference>
<dbReference type="GO" id="GO:0005856">
    <property type="term" value="C:cytoskeleton"/>
    <property type="evidence" value="ECO:0007669"/>
    <property type="project" value="UniProtKB-SubCell"/>
</dbReference>
<feature type="compositionally biased region" description="Low complexity" evidence="14">
    <location>
        <begin position="25"/>
        <end position="35"/>
    </location>
</feature>
<protein>
    <recommendedName>
        <fullName evidence="11">Spectrin beta chain, non-erythrocytic 2</fullName>
    </recommendedName>
    <alternativeName>
        <fullName evidence="12">Beta-III spectrin</fullName>
    </alternativeName>
</protein>
<keyword evidence="8" id="KW-0009">Actin-binding</keyword>
<evidence type="ECO:0000313" key="16">
    <source>
        <dbReference type="Ensembl" id="ENSEBUP00000026400.1"/>
    </source>
</evidence>
<dbReference type="Pfam" id="PF00307">
    <property type="entry name" value="CH"/>
    <property type="match status" value="2"/>
</dbReference>
<evidence type="ECO:0000256" key="4">
    <source>
        <dbReference type="ARBA" id="ARBA00022467"/>
    </source>
</evidence>
<dbReference type="PROSITE" id="PS00020">
    <property type="entry name" value="ACTININ_2"/>
    <property type="match status" value="1"/>
</dbReference>
<keyword evidence="7" id="KW-0677">Repeat</keyword>
<dbReference type="Ensembl" id="ENSEBUT00000026976.1">
    <property type="protein sequence ID" value="ENSEBUP00000026400.1"/>
    <property type="gene ID" value="ENSEBUG00000016255.1"/>
</dbReference>
<dbReference type="FunFam" id="1.20.58.60:FF:000106">
    <property type="entry name" value="Spectrin beta chain"/>
    <property type="match status" value="1"/>
</dbReference>
<evidence type="ECO:0000313" key="17">
    <source>
        <dbReference type="Proteomes" id="UP000694388"/>
    </source>
</evidence>
<dbReference type="GO" id="GO:0051693">
    <property type="term" value="P:actin filament capping"/>
    <property type="evidence" value="ECO:0007669"/>
    <property type="project" value="UniProtKB-KW"/>
</dbReference>
<evidence type="ECO:0000256" key="3">
    <source>
        <dbReference type="ARBA" id="ARBA00006826"/>
    </source>
</evidence>
<dbReference type="CDD" id="cd21248">
    <property type="entry name" value="CH_SPTB_like_rpt2"/>
    <property type="match status" value="1"/>
</dbReference>
<dbReference type="PANTHER" id="PTHR11915">
    <property type="entry name" value="SPECTRIN/FILAMIN RELATED CYTOSKELETAL PROTEIN"/>
    <property type="match status" value="1"/>
</dbReference>
<keyword evidence="4" id="KW-0117">Actin capping</keyword>
<feature type="region of interest" description="Disordered" evidence="14">
    <location>
        <begin position="25"/>
        <end position="44"/>
    </location>
</feature>
<accession>A0A8C4R9M4</accession>
<dbReference type="Gene3D" id="1.20.58.60">
    <property type="match status" value="7"/>
</dbReference>
<keyword evidence="6" id="KW-0597">Phosphoprotein</keyword>
<dbReference type="GO" id="GO:0005938">
    <property type="term" value="C:cell cortex"/>
    <property type="evidence" value="ECO:0007669"/>
    <property type="project" value="UniProtKB-SubCell"/>
</dbReference>
<evidence type="ECO:0000259" key="15">
    <source>
        <dbReference type="PROSITE" id="PS50021"/>
    </source>
</evidence>
<evidence type="ECO:0000256" key="5">
    <source>
        <dbReference type="ARBA" id="ARBA00022490"/>
    </source>
</evidence>
<dbReference type="FunFam" id="1.20.58.60:FF:000049">
    <property type="entry name" value="Spectrin beta chain"/>
    <property type="match status" value="1"/>
</dbReference>
<evidence type="ECO:0000256" key="7">
    <source>
        <dbReference type="ARBA" id="ARBA00022737"/>
    </source>
</evidence>
<dbReference type="Pfam" id="PF00435">
    <property type="entry name" value="Spectrin"/>
    <property type="match status" value="10"/>
</dbReference>
<dbReference type="SMART" id="SM00150">
    <property type="entry name" value="SPEC"/>
    <property type="match status" value="10"/>
</dbReference>
<dbReference type="SMART" id="SM00033">
    <property type="entry name" value="CH"/>
    <property type="match status" value="2"/>
</dbReference>
<evidence type="ECO:0000256" key="1">
    <source>
        <dbReference type="ARBA" id="ARBA00004245"/>
    </source>
</evidence>
<evidence type="ECO:0000256" key="14">
    <source>
        <dbReference type="SAM" id="MobiDB-lite"/>
    </source>
</evidence>
<dbReference type="OMA" id="QLECHET"/>
<dbReference type="SUPFAM" id="SSF47576">
    <property type="entry name" value="Calponin-homology domain, CH-domain"/>
    <property type="match status" value="1"/>
</dbReference>
<dbReference type="SUPFAM" id="SSF46966">
    <property type="entry name" value="Spectrin repeat"/>
    <property type="match status" value="8"/>
</dbReference>
<keyword evidence="5" id="KW-0963">Cytoplasm</keyword>
<keyword evidence="17" id="KW-1185">Reference proteome</keyword>
<proteinExistence type="inferred from homology"/>
<evidence type="ECO:0000256" key="6">
    <source>
        <dbReference type="ARBA" id="ARBA00022553"/>
    </source>
</evidence>
<dbReference type="GO" id="GO:0003779">
    <property type="term" value="F:actin binding"/>
    <property type="evidence" value="ECO:0007669"/>
    <property type="project" value="UniProtKB-KW"/>
</dbReference>
<dbReference type="FunFam" id="1.20.58.60:FF:000059">
    <property type="entry name" value="Spectrin beta chain"/>
    <property type="match status" value="1"/>
</dbReference>
<dbReference type="PROSITE" id="PS50021">
    <property type="entry name" value="CH"/>
    <property type="match status" value="2"/>
</dbReference>
<name>A0A8C4R9M4_EPTBU</name>
<sequence>MYMRSAQQTNMLQAGVAFGSHELLQTSSQSGSSSTPVEQAWDEDSTARIYERSRIKALADEREEVQKKTFTKWVNSHLQRVTCRILDLYMDLRDGRMLIKLLEVLCGEALPKPTRGKMRIHSLENVDKTLQFLKDQKVHLENMGSHDIVDGNHRLTLGLIWTIILRFQIQDISIETEDNTEKKSAKDALLLWCQMKTKEYSNVRIKNFTTSWRDGLAFNALIHKHRPDLIDFDNLKKSTPEKNLQNAFSVAEQDLGLTKLLDPEDVNLEQPDEKSVMTYVVTYYHYFNKMKALAVEGKRIGKVLDNAIEAEKMANEYDSLASDLLLWIDHTISSLNGREFPNSLGGVQQLLQAFSMYRTTEKPPNFIKKGDLEVLLFTIQSKMRANNQKVFTPRDGKLVGDINRAWEDLERAEHERELALRNELIRQEKLEQLAHRFGRKAALRETWLSENQRLIAQDNFGHDLAAVEAADKKHEAIETDIAAYRERVQAVVAVASELESEQYHDVAQVLEQRDNMQNLWEVLQELLAARRQRLEQHLALQRAFQEMLYIMSWMDEMKGRLQSQDYGKHLLDVEDLLQKHSLLEADITIQAEPVKTVCAAASKFSENGEGYKPCEPNEVQEHVTLLEDEYRELGDLAIARRARLEDSRRLHQFLWDTAEVEVWAREVEPLLASEDIGRDLTGAQRLLTRHEAFEDEMIGRHNRLHQVTAEGQRLVDDGHFGAPQIEKRLADIAQCWAALEKLASKRKQLLEKAVGLYTVQADADDLVGWLSAVSCLASSEDFGHDEASARALDKKHKELHEEVESYRPALSTMNEQLQAVPPEILEETGVAQHVQDLDVQFNTVAGHAAARRKRLDDTLALYTMFSEAEACDLWIDEKGKWLHSLQIPDTLEDLEVMQHRFETLEPEMNGIASRIGIVNDLANRLLQDEHPSEAEIKCKSDNLNSRWKDFCDMLEKKKDGLHSTLRLKNFKLDSHETKMWIKDKTRVIESTQDLGNDLAGVMALQRKLSGMERDLSAIESKLSDLQAEAEGLAMKHPDQAAEIIAQLEDIQEAWAELKETLRNREESLGEATKLQKFLQDVDDFQAWLSKTQRDIASEDLQVSPDEMEMLLRQHEAIKNEIDNSQDDFHHIQDMGKVVTQDQTDPQYMFLQQRLQALDSGWDDLNKMWDNQHRMLSQTHAYTSFIHDAHQAEGILSNQEYVLGRVEMPKTLEVAEVAIKKHEGFLKTMDTNEEKIISVMDSGRTLIAEQNPNSNKIQETIDSIDERHTRNRAAAKDALTQFKDNKTLQTFLQHCQDLKLWIDEKMLTAQDMSYDEARDLHSKWQKHQAFTAEMSSNKEWLDKVDDVSSESNLELFKILKIFCFLINYHGITTL</sequence>
<dbReference type="InterPro" id="IPR018159">
    <property type="entry name" value="Spectrin/alpha-actinin"/>
</dbReference>
<comment type="function">
    <text evidence="10">Probably plays an important role in neuronal membrane skeleton.</text>
</comment>
<evidence type="ECO:0000256" key="12">
    <source>
        <dbReference type="ARBA" id="ARBA00077032"/>
    </source>
</evidence>
<evidence type="ECO:0000256" key="10">
    <source>
        <dbReference type="ARBA" id="ARBA00054264"/>
    </source>
</evidence>
<feature type="domain" description="Calponin-homology (CH)" evidence="15">
    <location>
        <begin position="64"/>
        <end position="168"/>
    </location>
</feature>
<evidence type="ECO:0000256" key="13">
    <source>
        <dbReference type="SAM" id="Coils"/>
    </source>
</evidence>
<dbReference type="FunFam" id="1.20.58.60:FF:000020">
    <property type="entry name" value="Spectrin alpha chain, non-erythrocytic 1"/>
    <property type="match status" value="1"/>
</dbReference>
<dbReference type="CDD" id="cd21246">
    <property type="entry name" value="CH_SPTB-like_rpt1"/>
    <property type="match status" value="1"/>
</dbReference>
<feature type="coiled-coil region" evidence="13">
    <location>
        <begin position="467"/>
        <end position="501"/>
    </location>
</feature>
<keyword evidence="13" id="KW-0175">Coiled coil</keyword>
<dbReference type="InterPro" id="IPR001589">
    <property type="entry name" value="Actinin_actin-bd_CS"/>
</dbReference>
<comment type="subcellular location">
    <subcellularLocation>
        <location evidence="2">Cytoplasm</location>
        <location evidence="2">Cell cortex</location>
    </subcellularLocation>
    <subcellularLocation>
        <location evidence="1">Cytoplasm</location>
        <location evidence="1">Cytoskeleton</location>
    </subcellularLocation>
</comment>
<dbReference type="InterPro" id="IPR036872">
    <property type="entry name" value="CH_dom_sf"/>
</dbReference>
<reference evidence="16" key="2">
    <citation type="submission" date="2025-09" db="UniProtKB">
        <authorList>
            <consortium name="Ensembl"/>
        </authorList>
    </citation>
    <scope>IDENTIFICATION</scope>
</reference>
<reference evidence="16" key="1">
    <citation type="submission" date="2025-08" db="UniProtKB">
        <authorList>
            <consortium name="Ensembl"/>
        </authorList>
    </citation>
    <scope>IDENTIFICATION</scope>
</reference>
<dbReference type="InterPro" id="IPR001715">
    <property type="entry name" value="CH_dom"/>
</dbReference>
<dbReference type="FunFam" id="1.10.418.10:FF:000004">
    <property type="entry name" value="Spectrin beta chain"/>
    <property type="match status" value="1"/>
</dbReference>
<dbReference type="FunFam" id="1.20.58.60:FF:000172">
    <property type="entry name" value="Spectrin beta chain"/>
    <property type="match status" value="1"/>
</dbReference>
<feature type="coiled-coil region" evidence="13">
    <location>
        <begin position="1001"/>
        <end position="1067"/>
    </location>
</feature>
<dbReference type="GeneTree" id="ENSGT00940000158847"/>
<evidence type="ECO:0000256" key="8">
    <source>
        <dbReference type="ARBA" id="ARBA00023203"/>
    </source>
</evidence>
<comment type="similarity">
    <text evidence="3">Belongs to the spectrin family.</text>
</comment>
<dbReference type="CDD" id="cd00176">
    <property type="entry name" value="SPEC"/>
    <property type="match status" value="5"/>
</dbReference>
<keyword evidence="9" id="KW-0206">Cytoskeleton</keyword>